<evidence type="ECO:0000313" key="1">
    <source>
        <dbReference type="EMBL" id="KTW01057.1"/>
    </source>
</evidence>
<dbReference type="InterPro" id="IPR021146">
    <property type="entry name" value="Phage_gp6-like_head-tail"/>
</dbReference>
<dbReference type="InterPro" id="IPR006450">
    <property type="entry name" value="Phage_HK97_gp6-like"/>
</dbReference>
<dbReference type="Pfam" id="PF05135">
    <property type="entry name" value="Phage_connect_1"/>
    <property type="match status" value="1"/>
</dbReference>
<dbReference type="OrthoDB" id="7597216at2"/>
<dbReference type="RefSeq" id="WP_058744191.1">
    <property type="nucleotide sequence ID" value="NZ_LDTF01000007.1"/>
</dbReference>
<reference evidence="1 2" key="1">
    <citation type="journal article" date="2016" name="Front. Microbiol.">
        <title>Genomic Resource of Rice Seed Associated Bacteria.</title>
        <authorList>
            <person name="Midha S."/>
            <person name="Bansal K."/>
            <person name="Sharma S."/>
            <person name="Kumar N."/>
            <person name="Patil P.P."/>
            <person name="Chaudhry V."/>
            <person name="Patil P.B."/>
        </authorList>
    </citation>
    <scope>NUCLEOTIDE SEQUENCE [LARGE SCALE GENOMIC DNA]</scope>
    <source>
        <strain evidence="1 2">NS355</strain>
    </source>
</reference>
<dbReference type="Proteomes" id="UP000073923">
    <property type="component" value="Unassembled WGS sequence"/>
</dbReference>
<sequence>MAEIVSLATAREWLKVDDEISDSLLQSLISTAVQFVADYMERPLTGERGWPDGQLPPPVVHGIRVALIDLFNNPEDPFSNLTALTALVGPYSRPSVG</sequence>
<dbReference type="AlphaFoldDB" id="A0A147IYY0"/>
<dbReference type="EMBL" id="LDTF01000007">
    <property type="protein sequence ID" value="KTW01057.1"/>
    <property type="molecule type" value="Genomic_DNA"/>
</dbReference>
<protein>
    <recommendedName>
        <fullName evidence="3">Phage gp6-like head-tail connector protein</fullName>
    </recommendedName>
</protein>
<dbReference type="CDD" id="cd08054">
    <property type="entry name" value="gp6"/>
    <property type="match status" value="1"/>
</dbReference>
<accession>A0A147IYY0</accession>
<gene>
    <name evidence="1" type="ORF">NS355_02390</name>
</gene>
<evidence type="ECO:0008006" key="3">
    <source>
        <dbReference type="Google" id="ProtNLM"/>
    </source>
</evidence>
<dbReference type="NCBIfam" id="TIGR01560">
    <property type="entry name" value="put_DNA_pack"/>
    <property type="match status" value="1"/>
</dbReference>
<dbReference type="Gene3D" id="1.10.3230.30">
    <property type="entry name" value="Phage gp6-like head-tail connector protein"/>
    <property type="match status" value="1"/>
</dbReference>
<proteinExistence type="predicted"/>
<organism evidence="1 2">
    <name type="scientific">Sphingomonas yabuuchiae</name>
    <dbReference type="NCBI Taxonomy" id="172044"/>
    <lineage>
        <taxon>Bacteria</taxon>
        <taxon>Pseudomonadati</taxon>
        <taxon>Pseudomonadota</taxon>
        <taxon>Alphaproteobacteria</taxon>
        <taxon>Sphingomonadales</taxon>
        <taxon>Sphingomonadaceae</taxon>
        <taxon>Sphingomonas</taxon>
    </lineage>
</organism>
<dbReference type="PATRIC" id="fig|172044.3.peg.2744"/>
<comment type="caution">
    <text evidence="1">The sequence shown here is derived from an EMBL/GenBank/DDBJ whole genome shotgun (WGS) entry which is preliminary data.</text>
</comment>
<evidence type="ECO:0000313" key="2">
    <source>
        <dbReference type="Proteomes" id="UP000073923"/>
    </source>
</evidence>
<name>A0A147IYY0_9SPHN</name>